<dbReference type="Pfam" id="PF09796">
    <property type="entry name" value="QCR10"/>
    <property type="match status" value="1"/>
</dbReference>
<keyword evidence="1" id="KW-0472">Membrane</keyword>
<name>A0A072PG78_9EURO</name>
<keyword evidence="3" id="KW-1185">Reference proteome</keyword>
<sequence>MPSQEGVQSSGRTPLRVYGPQPTYKAYISPYGPKTKHIPNLMGMSVPKALRYGYLASGFGVAAGVFALFFFGDVPKVRTDILQKIPVIGDYWVREIPPEDNPF</sequence>
<dbReference type="RefSeq" id="XP_013261436.1">
    <property type="nucleotide sequence ID" value="XM_013405982.1"/>
</dbReference>
<gene>
    <name evidence="2" type="ORF">A1O9_03689</name>
</gene>
<evidence type="ECO:0000313" key="3">
    <source>
        <dbReference type="Proteomes" id="UP000027920"/>
    </source>
</evidence>
<dbReference type="PANTHER" id="PTHR28254:SF1">
    <property type="entry name" value="CYTOCHROME B-C1 COMPLEX SUBUNIT 10, MITOCHONDRIAL"/>
    <property type="match status" value="1"/>
</dbReference>
<dbReference type="Proteomes" id="UP000027920">
    <property type="component" value="Unassembled WGS sequence"/>
</dbReference>
<feature type="transmembrane region" description="Helical" evidence="1">
    <location>
        <begin position="52"/>
        <end position="71"/>
    </location>
</feature>
<dbReference type="GeneID" id="25278623"/>
<dbReference type="GO" id="GO:0006122">
    <property type="term" value="P:mitochondrial electron transport, ubiquinol to cytochrome c"/>
    <property type="evidence" value="ECO:0007669"/>
    <property type="project" value="InterPro"/>
</dbReference>
<keyword evidence="1" id="KW-1133">Transmembrane helix</keyword>
<keyword evidence="1" id="KW-0812">Transmembrane</keyword>
<reference evidence="2 3" key="1">
    <citation type="submission" date="2013-03" db="EMBL/GenBank/DDBJ databases">
        <title>The Genome Sequence of Exophiala aquamarina CBS 119918.</title>
        <authorList>
            <consortium name="The Broad Institute Genomics Platform"/>
            <person name="Cuomo C."/>
            <person name="de Hoog S."/>
            <person name="Gorbushina A."/>
            <person name="Walker B."/>
            <person name="Young S.K."/>
            <person name="Zeng Q."/>
            <person name="Gargeya S."/>
            <person name="Fitzgerald M."/>
            <person name="Haas B."/>
            <person name="Abouelleil A."/>
            <person name="Allen A.W."/>
            <person name="Alvarado L."/>
            <person name="Arachchi H.M."/>
            <person name="Berlin A.M."/>
            <person name="Chapman S.B."/>
            <person name="Gainer-Dewar J."/>
            <person name="Goldberg J."/>
            <person name="Griggs A."/>
            <person name="Gujja S."/>
            <person name="Hansen M."/>
            <person name="Howarth C."/>
            <person name="Imamovic A."/>
            <person name="Ireland A."/>
            <person name="Larimer J."/>
            <person name="McCowan C."/>
            <person name="Murphy C."/>
            <person name="Pearson M."/>
            <person name="Poon T.W."/>
            <person name="Priest M."/>
            <person name="Roberts A."/>
            <person name="Saif S."/>
            <person name="Shea T."/>
            <person name="Sisk P."/>
            <person name="Sykes S."/>
            <person name="Wortman J."/>
            <person name="Nusbaum C."/>
            <person name="Birren B."/>
        </authorList>
    </citation>
    <scope>NUCLEOTIDE SEQUENCE [LARGE SCALE GENOMIC DNA]</scope>
    <source>
        <strain evidence="2 3">CBS 119918</strain>
    </source>
</reference>
<dbReference type="VEuPathDB" id="FungiDB:A1O9_03689"/>
<dbReference type="EMBL" id="AMGV01000003">
    <property type="protein sequence ID" value="KEF58846.1"/>
    <property type="molecule type" value="Genomic_DNA"/>
</dbReference>
<dbReference type="InterPro" id="IPR019182">
    <property type="entry name" value="Cytochrome_b-c1_su10_fun"/>
</dbReference>
<dbReference type="AlphaFoldDB" id="A0A072PG78"/>
<organism evidence="2 3">
    <name type="scientific">Exophiala aquamarina CBS 119918</name>
    <dbReference type="NCBI Taxonomy" id="1182545"/>
    <lineage>
        <taxon>Eukaryota</taxon>
        <taxon>Fungi</taxon>
        <taxon>Dikarya</taxon>
        <taxon>Ascomycota</taxon>
        <taxon>Pezizomycotina</taxon>
        <taxon>Eurotiomycetes</taxon>
        <taxon>Chaetothyriomycetidae</taxon>
        <taxon>Chaetothyriales</taxon>
        <taxon>Herpotrichiellaceae</taxon>
        <taxon>Exophiala</taxon>
    </lineage>
</organism>
<dbReference type="HOGENOM" id="CLU_152072_0_0_1"/>
<proteinExistence type="predicted"/>
<evidence type="ECO:0000313" key="2">
    <source>
        <dbReference type="EMBL" id="KEF58846.1"/>
    </source>
</evidence>
<protein>
    <recommendedName>
        <fullName evidence="4">Ubiquinol-cytochrome c reductase subunit 10</fullName>
    </recommendedName>
</protein>
<comment type="caution">
    <text evidence="2">The sequence shown here is derived from an EMBL/GenBank/DDBJ whole genome shotgun (WGS) entry which is preliminary data.</text>
</comment>
<dbReference type="STRING" id="1182545.A0A072PG78"/>
<dbReference type="GO" id="GO:0005739">
    <property type="term" value="C:mitochondrion"/>
    <property type="evidence" value="ECO:0007669"/>
    <property type="project" value="GOC"/>
</dbReference>
<dbReference type="OrthoDB" id="2391627at2759"/>
<evidence type="ECO:0008006" key="4">
    <source>
        <dbReference type="Google" id="ProtNLM"/>
    </source>
</evidence>
<dbReference type="PANTHER" id="PTHR28254">
    <property type="entry name" value="CYTOCHROME B-C1 COMPLEX SUBUNIT 10"/>
    <property type="match status" value="1"/>
</dbReference>
<evidence type="ECO:0000256" key="1">
    <source>
        <dbReference type="SAM" id="Phobius"/>
    </source>
</evidence>
<accession>A0A072PG78</accession>